<reference evidence="3 4" key="1">
    <citation type="submission" date="2017-07" db="EMBL/GenBank/DDBJ databases">
        <title>Annotated genome sequence of Bacterioplanes sanyensis isolated from Red Sea.</title>
        <authorList>
            <person name="Rehman Z.U."/>
        </authorList>
    </citation>
    <scope>NUCLEOTIDE SEQUENCE [LARGE SCALE GENOMIC DNA]</scope>
    <source>
        <strain evidence="3 4">NV9</strain>
    </source>
</reference>
<dbReference type="PROSITE" id="PS51257">
    <property type="entry name" value="PROKAR_LIPOPROTEIN"/>
    <property type="match status" value="1"/>
</dbReference>
<evidence type="ECO:0000313" key="4">
    <source>
        <dbReference type="Proteomes" id="UP000202440"/>
    </source>
</evidence>
<dbReference type="AlphaFoldDB" id="A0A222FH95"/>
<protein>
    <submittedName>
        <fullName evidence="3">Aldo/keto reductase</fullName>
    </submittedName>
</protein>
<dbReference type="InterPro" id="IPR050791">
    <property type="entry name" value="Aldo-Keto_reductase"/>
</dbReference>
<proteinExistence type="predicted"/>
<dbReference type="InterPro" id="IPR023210">
    <property type="entry name" value="NADP_OxRdtase_dom"/>
</dbReference>
<dbReference type="RefSeq" id="WP_094059000.1">
    <property type="nucleotide sequence ID" value="NZ_CP022530.1"/>
</dbReference>
<accession>A0A222FH95</accession>
<evidence type="ECO:0000259" key="2">
    <source>
        <dbReference type="Pfam" id="PF00248"/>
    </source>
</evidence>
<dbReference type="Gene3D" id="3.20.20.100">
    <property type="entry name" value="NADP-dependent oxidoreductase domain"/>
    <property type="match status" value="1"/>
</dbReference>
<keyword evidence="1" id="KW-0560">Oxidoreductase</keyword>
<feature type="domain" description="NADP-dependent oxidoreductase" evidence="2">
    <location>
        <begin position="21"/>
        <end position="313"/>
    </location>
</feature>
<evidence type="ECO:0000256" key="1">
    <source>
        <dbReference type="ARBA" id="ARBA00023002"/>
    </source>
</evidence>
<dbReference type="PANTHER" id="PTHR43625">
    <property type="entry name" value="AFLATOXIN B1 ALDEHYDE REDUCTASE"/>
    <property type="match status" value="1"/>
</dbReference>
<dbReference type="GO" id="GO:0005737">
    <property type="term" value="C:cytoplasm"/>
    <property type="evidence" value="ECO:0007669"/>
    <property type="project" value="TreeGrafter"/>
</dbReference>
<dbReference type="KEGG" id="bsan:CHH28_03480"/>
<evidence type="ECO:0000313" key="3">
    <source>
        <dbReference type="EMBL" id="ASP37791.1"/>
    </source>
</evidence>
<dbReference type="SUPFAM" id="SSF51430">
    <property type="entry name" value="NAD(P)-linked oxidoreductase"/>
    <property type="match status" value="1"/>
</dbReference>
<dbReference type="Pfam" id="PF00248">
    <property type="entry name" value="Aldo_ket_red"/>
    <property type="match status" value="1"/>
</dbReference>
<dbReference type="Proteomes" id="UP000202440">
    <property type="component" value="Chromosome"/>
</dbReference>
<organism evidence="3 4">
    <name type="scientific">Bacterioplanes sanyensis</name>
    <dbReference type="NCBI Taxonomy" id="1249553"/>
    <lineage>
        <taxon>Bacteria</taxon>
        <taxon>Pseudomonadati</taxon>
        <taxon>Pseudomonadota</taxon>
        <taxon>Gammaproteobacteria</taxon>
        <taxon>Oceanospirillales</taxon>
        <taxon>Oceanospirillaceae</taxon>
        <taxon>Bacterioplanes</taxon>
    </lineage>
</organism>
<gene>
    <name evidence="3" type="ORF">CHH28_03480</name>
</gene>
<keyword evidence="4" id="KW-1185">Reference proteome</keyword>
<dbReference type="OrthoDB" id="9772407at2"/>
<sequence>MQQRHLGQQGLGQQGLQVSALGLGCMGMSEFYGASDDQQSLDLMQAALELGVNWFDTADAYGPHHNEALIGQFLKGNQRALRIATKFGIVRRPGEYQRQLDNRPDYIHQACEASLQRLGVGCIDLYYVHRVNPLHPIEDTMETLAELVKQGKIAHIGLCEVSSDTLRRAHAVHPVTALQTEYSLWCRDIEQDILPTCRELGIGLVPYAPLGRGFLTGTMNTTTDFAEDDFRGSLPRFQAEVRQHNLQLTQGIAAMAADKQCTAAQLCLAWLLAQGDDIAPIPGTRRLTYLQQNVAAAEIQLTTAECQRLTALSDGFTVQGERYTPEGMKGVNA</sequence>
<dbReference type="EMBL" id="CP022530">
    <property type="protein sequence ID" value="ASP37791.1"/>
    <property type="molecule type" value="Genomic_DNA"/>
</dbReference>
<name>A0A222FH95_9GAMM</name>
<dbReference type="InterPro" id="IPR036812">
    <property type="entry name" value="NAD(P)_OxRdtase_dom_sf"/>
</dbReference>
<dbReference type="PANTHER" id="PTHR43625:SF40">
    <property type="entry name" value="ALDO-KETO REDUCTASE YAKC [NADP(+)]"/>
    <property type="match status" value="1"/>
</dbReference>
<dbReference type="CDD" id="cd19076">
    <property type="entry name" value="AKR_AKR13A_13D"/>
    <property type="match status" value="1"/>
</dbReference>
<dbReference type="GO" id="GO:0016491">
    <property type="term" value="F:oxidoreductase activity"/>
    <property type="evidence" value="ECO:0007669"/>
    <property type="project" value="UniProtKB-KW"/>
</dbReference>